<gene>
    <name evidence="3" type="ORF">GCM10017567_47540</name>
</gene>
<evidence type="ECO:0000259" key="2">
    <source>
        <dbReference type="Pfam" id="PF23494"/>
    </source>
</evidence>
<evidence type="ECO:0000256" key="1">
    <source>
        <dbReference type="SAM" id="Phobius"/>
    </source>
</evidence>
<keyword evidence="1" id="KW-1133">Transmembrane helix</keyword>
<keyword evidence="1" id="KW-0812">Transmembrane</keyword>
<organism evidence="3 4">
    <name type="scientific">Amycolatopsis bullii</name>
    <dbReference type="NCBI Taxonomy" id="941987"/>
    <lineage>
        <taxon>Bacteria</taxon>
        <taxon>Bacillati</taxon>
        <taxon>Actinomycetota</taxon>
        <taxon>Actinomycetes</taxon>
        <taxon>Pseudonocardiales</taxon>
        <taxon>Pseudonocardiaceae</taxon>
        <taxon>Amycolatopsis</taxon>
    </lineage>
</organism>
<dbReference type="EMBL" id="BNAW01000022">
    <property type="protein sequence ID" value="GHG23202.1"/>
    <property type="molecule type" value="Genomic_DNA"/>
</dbReference>
<feature type="domain" description="YqeB PH" evidence="2">
    <location>
        <begin position="6"/>
        <end position="155"/>
    </location>
</feature>
<dbReference type="InterPro" id="IPR057798">
    <property type="entry name" value="PH_YqeB"/>
</dbReference>
<reference evidence="4" key="1">
    <citation type="journal article" date="2019" name="Int. J. Syst. Evol. Microbiol.">
        <title>The Global Catalogue of Microorganisms (GCM) 10K type strain sequencing project: providing services to taxonomists for standard genome sequencing and annotation.</title>
        <authorList>
            <consortium name="The Broad Institute Genomics Platform"/>
            <consortium name="The Broad Institute Genome Sequencing Center for Infectious Disease"/>
            <person name="Wu L."/>
            <person name="Ma J."/>
        </authorList>
    </citation>
    <scope>NUCLEOTIDE SEQUENCE [LARGE SCALE GENOMIC DNA]</scope>
    <source>
        <strain evidence="4">CGMCC 4.7680</strain>
    </source>
</reference>
<evidence type="ECO:0000313" key="3">
    <source>
        <dbReference type="EMBL" id="GHG23202.1"/>
    </source>
</evidence>
<keyword evidence="1" id="KW-0472">Membrane</keyword>
<name>A0ABQ3KG07_9PSEU</name>
<comment type="caution">
    <text evidence="3">The sequence shown here is derived from an EMBL/GenBank/DDBJ whole genome shotgun (WGS) entry which is preliminary data.</text>
</comment>
<feature type="transmembrane region" description="Helical" evidence="1">
    <location>
        <begin position="20"/>
        <end position="41"/>
    </location>
</feature>
<feature type="transmembrane region" description="Helical" evidence="1">
    <location>
        <begin position="61"/>
        <end position="83"/>
    </location>
</feature>
<evidence type="ECO:0000313" key="4">
    <source>
        <dbReference type="Proteomes" id="UP000649955"/>
    </source>
</evidence>
<sequence length="162" mass="17777">MGRMETTVDEPSWLRTGSWVGCPLIGGALGVGVWAVAAWVSDLPAFPFQGVFKVLTKLPQPWATLAAVAGGLVLGLVFAAIWAHERLVVTVSPTRVTLVRGDKTRRIEADLEAVYLDGKDLVLRTTDGREIAREKTDLRNHELAPAFAEHGYPWHDEPPVER</sequence>
<accession>A0ABQ3KG07</accession>
<protein>
    <recommendedName>
        <fullName evidence="2">YqeB PH domain-containing protein</fullName>
    </recommendedName>
</protein>
<dbReference type="Pfam" id="PF23494">
    <property type="entry name" value="bPH_10"/>
    <property type="match status" value="1"/>
</dbReference>
<proteinExistence type="predicted"/>
<dbReference type="Proteomes" id="UP000649955">
    <property type="component" value="Unassembled WGS sequence"/>
</dbReference>
<keyword evidence="4" id="KW-1185">Reference proteome</keyword>